<feature type="transmembrane region" description="Helical" evidence="5">
    <location>
        <begin position="198"/>
        <end position="217"/>
    </location>
</feature>
<dbReference type="InterPro" id="IPR020846">
    <property type="entry name" value="MFS_dom"/>
</dbReference>
<feature type="transmembrane region" description="Helical" evidence="5">
    <location>
        <begin position="137"/>
        <end position="161"/>
    </location>
</feature>
<sequence>MFDIIREAPLGMIVNRLTGDRVFRHPEDAPGFEWIPRSLKFVEKRIPTQSVVDESLAVTPASTKSETIVDQTDVLDQLDPLTVVDWYDDNDPDDPYNWSMLKKCFVAGQIMLMTFAVYGGSSIYTSSIPGIMERFNVGVVTGTAGLSLYVLGYSFGPMLLAPLQELPKYGRNPIYMASLFIYIGFVIASAVASNIETILVARFFAGFFGSPVLATGAASIADVFGNKPLIVPAAVGLYAIGAVLGPTLTPFIGGYAAMRFGWTAPNWILAGVSGFAFIVLFVFFPETHRPNVLYRRSRRLRRVTGNPKLVPRQAGSGKKLSVKETLWLPIGISLEPAPLLLGIYLGFVYALFYLFFESFPLVFGNIYGFNLGEQGLAFLGYLVTAFFTYTSYVLYLRYRIRPLSDSGHMTPEDRLEIGLIASTLIPVSTLIYGWTARESVHWIVPVIGASLYLPGVYLIFQSILIYVGTSYATFAASAMAGNTLLRSVIASVFPLFGHAFYENLGLGPGSTLLAGISIILIVPLWLIKRHGATLRAKSKYSDYDPNTVVTAH</sequence>
<organism evidence="7 8">
    <name type="scientific">Filobasidium floriforme</name>
    <dbReference type="NCBI Taxonomy" id="5210"/>
    <lineage>
        <taxon>Eukaryota</taxon>
        <taxon>Fungi</taxon>
        <taxon>Dikarya</taxon>
        <taxon>Basidiomycota</taxon>
        <taxon>Agaricomycotina</taxon>
        <taxon>Tremellomycetes</taxon>
        <taxon>Filobasidiales</taxon>
        <taxon>Filobasidiaceae</taxon>
        <taxon>Filobasidium</taxon>
    </lineage>
</organism>
<dbReference type="PANTHER" id="PTHR23502:SF23">
    <property type="entry name" value="FLUCONAZOLE RESISTANCE PROTEIN 1"/>
    <property type="match status" value="1"/>
</dbReference>
<comment type="caution">
    <text evidence="7">The sequence shown here is derived from an EMBL/GenBank/DDBJ whole genome shotgun (WGS) entry which is preliminary data.</text>
</comment>
<evidence type="ECO:0000256" key="2">
    <source>
        <dbReference type="ARBA" id="ARBA00022692"/>
    </source>
</evidence>
<evidence type="ECO:0000256" key="3">
    <source>
        <dbReference type="ARBA" id="ARBA00022989"/>
    </source>
</evidence>
<evidence type="ECO:0000256" key="1">
    <source>
        <dbReference type="ARBA" id="ARBA00004141"/>
    </source>
</evidence>
<keyword evidence="4 5" id="KW-0472">Membrane</keyword>
<dbReference type="InterPro" id="IPR011701">
    <property type="entry name" value="MFS"/>
</dbReference>
<dbReference type="AlphaFoldDB" id="A0A8K0NQK2"/>
<feature type="transmembrane region" description="Helical" evidence="5">
    <location>
        <begin position="507"/>
        <end position="527"/>
    </location>
</feature>
<evidence type="ECO:0000256" key="5">
    <source>
        <dbReference type="SAM" id="Phobius"/>
    </source>
</evidence>
<feature type="transmembrane region" description="Helical" evidence="5">
    <location>
        <begin position="376"/>
        <end position="396"/>
    </location>
</feature>
<dbReference type="EMBL" id="JABELV010000010">
    <property type="protein sequence ID" value="KAG7571210.1"/>
    <property type="molecule type" value="Genomic_DNA"/>
</dbReference>
<dbReference type="Pfam" id="PF07690">
    <property type="entry name" value="MFS_1"/>
    <property type="match status" value="1"/>
</dbReference>
<dbReference type="PANTHER" id="PTHR23502">
    <property type="entry name" value="MAJOR FACILITATOR SUPERFAMILY"/>
    <property type="match status" value="1"/>
</dbReference>
<dbReference type="GO" id="GO:0015244">
    <property type="term" value="F:fluconazole transmembrane transporter activity"/>
    <property type="evidence" value="ECO:0007669"/>
    <property type="project" value="TreeGrafter"/>
</dbReference>
<feature type="domain" description="Major facilitator superfamily (MFS) profile" evidence="6">
    <location>
        <begin position="106"/>
        <end position="532"/>
    </location>
</feature>
<evidence type="ECO:0000259" key="6">
    <source>
        <dbReference type="PROSITE" id="PS50850"/>
    </source>
</evidence>
<feature type="transmembrane region" description="Helical" evidence="5">
    <location>
        <begin position="229"/>
        <end position="252"/>
    </location>
</feature>
<dbReference type="OrthoDB" id="3357846at2759"/>
<feature type="transmembrane region" description="Helical" evidence="5">
    <location>
        <begin position="173"/>
        <end position="192"/>
    </location>
</feature>
<dbReference type="GO" id="GO:1990961">
    <property type="term" value="P:xenobiotic detoxification by transmembrane export across the plasma membrane"/>
    <property type="evidence" value="ECO:0007669"/>
    <property type="project" value="TreeGrafter"/>
</dbReference>
<feature type="transmembrane region" description="Helical" evidence="5">
    <location>
        <begin position="104"/>
        <end position="125"/>
    </location>
</feature>
<gene>
    <name evidence="7" type="ORF">FFLO_00883</name>
</gene>
<dbReference type="PROSITE" id="PS50850">
    <property type="entry name" value="MFS"/>
    <property type="match status" value="1"/>
</dbReference>
<dbReference type="InterPro" id="IPR036259">
    <property type="entry name" value="MFS_trans_sf"/>
</dbReference>
<proteinExistence type="predicted"/>
<evidence type="ECO:0000313" key="7">
    <source>
        <dbReference type="EMBL" id="KAG7571210.1"/>
    </source>
</evidence>
<feature type="transmembrane region" description="Helical" evidence="5">
    <location>
        <begin position="337"/>
        <end position="356"/>
    </location>
</feature>
<name>A0A8K0NQK2_9TREE</name>
<feature type="transmembrane region" description="Helical" evidence="5">
    <location>
        <begin position="264"/>
        <end position="284"/>
    </location>
</feature>
<dbReference type="SUPFAM" id="SSF103473">
    <property type="entry name" value="MFS general substrate transporter"/>
    <property type="match status" value="1"/>
</dbReference>
<reference evidence="7" key="1">
    <citation type="submission" date="2020-04" db="EMBL/GenBank/DDBJ databases">
        <title>Analysis of mating type loci in Filobasidium floriforme.</title>
        <authorList>
            <person name="Nowrousian M."/>
        </authorList>
    </citation>
    <scope>NUCLEOTIDE SEQUENCE</scope>
    <source>
        <strain evidence="7">CBS 6242</strain>
    </source>
</reference>
<keyword evidence="2 5" id="KW-0812">Transmembrane</keyword>
<dbReference type="GO" id="GO:0005886">
    <property type="term" value="C:plasma membrane"/>
    <property type="evidence" value="ECO:0007669"/>
    <property type="project" value="TreeGrafter"/>
</dbReference>
<protein>
    <recommendedName>
        <fullName evidence="6">Major facilitator superfamily (MFS) profile domain-containing protein</fullName>
    </recommendedName>
</protein>
<dbReference type="CDD" id="cd17323">
    <property type="entry name" value="MFS_Tpo1_MDR_like"/>
    <property type="match status" value="1"/>
</dbReference>
<evidence type="ECO:0000313" key="8">
    <source>
        <dbReference type="Proteomes" id="UP000812966"/>
    </source>
</evidence>
<feature type="transmembrane region" description="Helical" evidence="5">
    <location>
        <begin position="417"/>
        <end position="435"/>
    </location>
</feature>
<keyword evidence="3 5" id="KW-1133">Transmembrane helix</keyword>
<dbReference type="Gene3D" id="1.20.1250.20">
    <property type="entry name" value="MFS general substrate transporter like domains"/>
    <property type="match status" value="1"/>
</dbReference>
<evidence type="ECO:0000256" key="4">
    <source>
        <dbReference type="ARBA" id="ARBA00023136"/>
    </source>
</evidence>
<dbReference type="Proteomes" id="UP000812966">
    <property type="component" value="Unassembled WGS sequence"/>
</dbReference>
<keyword evidence="8" id="KW-1185">Reference proteome</keyword>
<accession>A0A8K0NQK2</accession>
<comment type="subcellular location">
    <subcellularLocation>
        <location evidence="1">Membrane</location>
        <topology evidence="1">Multi-pass membrane protein</topology>
    </subcellularLocation>
</comment>